<organism evidence="2 3">
    <name type="scientific">Lactiplantibacillus plajomi</name>
    <dbReference type="NCBI Taxonomy" id="1457217"/>
    <lineage>
        <taxon>Bacteria</taxon>
        <taxon>Bacillati</taxon>
        <taxon>Bacillota</taxon>
        <taxon>Bacilli</taxon>
        <taxon>Lactobacillales</taxon>
        <taxon>Lactobacillaceae</taxon>
        <taxon>Lactiplantibacillus</taxon>
    </lineage>
</organism>
<evidence type="ECO:0000313" key="2">
    <source>
        <dbReference type="EMBL" id="MFC0424274.1"/>
    </source>
</evidence>
<reference evidence="2 3" key="1">
    <citation type="submission" date="2024-09" db="EMBL/GenBank/DDBJ databases">
        <authorList>
            <person name="Sun Q."/>
            <person name="Mori K."/>
        </authorList>
    </citation>
    <scope>NUCLEOTIDE SEQUENCE [LARGE SCALE GENOMIC DNA]</scope>
    <source>
        <strain evidence="2 3">TBRC 4575</strain>
    </source>
</reference>
<dbReference type="EMBL" id="JBHLUK010000069">
    <property type="protein sequence ID" value="MFC0424274.1"/>
    <property type="molecule type" value="Genomic_DNA"/>
</dbReference>
<comment type="caution">
    <text evidence="2">The sequence shown here is derived from an EMBL/GenBank/DDBJ whole genome shotgun (WGS) entry which is preliminary data.</text>
</comment>
<accession>A0ABV6K479</accession>
<keyword evidence="1" id="KW-0812">Transmembrane</keyword>
<protein>
    <submittedName>
        <fullName evidence="2">DMT family transporter</fullName>
    </submittedName>
</protein>
<keyword evidence="3" id="KW-1185">Reference proteome</keyword>
<feature type="transmembrane region" description="Helical" evidence="1">
    <location>
        <begin position="37"/>
        <end position="55"/>
    </location>
</feature>
<evidence type="ECO:0000313" key="3">
    <source>
        <dbReference type="Proteomes" id="UP001589855"/>
    </source>
</evidence>
<keyword evidence="1" id="KW-1133">Transmembrane helix</keyword>
<dbReference type="Pfam" id="PF04657">
    <property type="entry name" value="DMT_YdcZ"/>
    <property type="match status" value="1"/>
</dbReference>
<dbReference type="InterPro" id="IPR006750">
    <property type="entry name" value="YdcZ"/>
</dbReference>
<dbReference type="Proteomes" id="UP001589855">
    <property type="component" value="Unassembled WGS sequence"/>
</dbReference>
<keyword evidence="1" id="KW-0472">Membrane</keyword>
<evidence type="ECO:0000256" key="1">
    <source>
        <dbReference type="SAM" id="Phobius"/>
    </source>
</evidence>
<sequence length="58" mass="6492">MPKIGTGQVVVLALSGQLTLSALIERCGWLGAHRHRLTFWRYLGLGLLIMGVLMIHHR</sequence>
<dbReference type="RefSeq" id="WP_263854482.1">
    <property type="nucleotide sequence ID" value="NZ_BAABRM010000013.1"/>
</dbReference>
<proteinExistence type="predicted"/>
<name>A0ABV6K479_9LACO</name>
<gene>
    <name evidence="2" type="ORF">ACFFGS_09110</name>
</gene>